<dbReference type="Gene3D" id="1.20.1260.20">
    <property type="entry name" value="PPE superfamily"/>
    <property type="match status" value="1"/>
</dbReference>
<dbReference type="SUPFAM" id="SSF140453">
    <property type="entry name" value="EsxAB dimer-like"/>
    <property type="match status" value="1"/>
</dbReference>
<evidence type="ECO:0000256" key="1">
    <source>
        <dbReference type="SAM" id="MobiDB-lite"/>
    </source>
</evidence>
<name>A0ABP7C0R7_9ACTN</name>
<organism evidence="2 3">
    <name type="scientific">Nonomuraea antimicrobica</name>
    <dbReference type="NCBI Taxonomy" id="561173"/>
    <lineage>
        <taxon>Bacteria</taxon>
        <taxon>Bacillati</taxon>
        <taxon>Actinomycetota</taxon>
        <taxon>Actinomycetes</taxon>
        <taxon>Streptosporangiales</taxon>
        <taxon>Streptosporangiaceae</taxon>
        <taxon>Nonomuraea</taxon>
    </lineage>
</organism>
<dbReference type="SUPFAM" id="SSF56219">
    <property type="entry name" value="DNase I-like"/>
    <property type="match status" value="1"/>
</dbReference>
<evidence type="ECO:0000313" key="2">
    <source>
        <dbReference type="EMBL" id="GAA3673589.1"/>
    </source>
</evidence>
<feature type="compositionally biased region" description="Polar residues" evidence="1">
    <location>
        <begin position="316"/>
        <end position="325"/>
    </location>
</feature>
<feature type="region of interest" description="Disordered" evidence="1">
    <location>
        <begin position="311"/>
        <end position="345"/>
    </location>
</feature>
<proteinExistence type="predicted"/>
<reference evidence="3" key="1">
    <citation type="journal article" date="2019" name="Int. J. Syst. Evol. Microbiol.">
        <title>The Global Catalogue of Microorganisms (GCM) 10K type strain sequencing project: providing services to taxonomists for standard genome sequencing and annotation.</title>
        <authorList>
            <consortium name="The Broad Institute Genomics Platform"/>
            <consortium name="The Broad Institute Genome Sequencing Center for Infectious Disease"/>
            <person name="Wu L."/>
            <person name="Ma J."/>
        </authorList>
    </citation>
    <scope>NUCLEOTIDE SEQUENCE [LARGE SCALE GENOMIC DNA]</scope>
    <source>
        <strain evidence="3">JCM 16904</strain>
    </source>
</reference>
<feature type="compositionally biased region" description="Polar residues" evidence="1">
    <location>
        <begin position="335"/>
        <end position="345"/>
    </location>
</feature>
<gene>
    <name evidence="2" type="ORF">GCM10022224_042350</name>
</gene>
<dbReference type="InterPro" id="IPR036689">
    <property type="entry name" value="ESAT-6-like_sf"/>
</dbReference>
<dbReference type="EMBL" id="BAAAZP010000081">
    <property type="protein sequence ID" value="GAA3673589.1"/>
    <property type="molecule type" value="Genomic_DNA"/>
</dbReference>
<dbReference type="Gene3D" id="3.60.10.10">
    <property type="entry name" value="Endonuclease/exonuclease/phosphatase"/>
    <property type="match status" value="1"/>
</dbReference>
<comment type="caution">
    <text evidence="2">The sequence shown here is derived from an EMBL/GenBank/DDBJ whole genome shotgun (WGS) entry which is preliminary data.</text>
</comment>
<evidence type="ECO:0008006" key="4">
    <source>
        <dbReference type="Google" id="ProtNLM"/>
    </source>
</evidence>
<dbReference type="InterPro" id="IPR038332">
    <property type="entry name" value="PPE_sf"/>
</dbReference>
<sequence length="345" mass="37375">MAIMAPEPTSETSQAQITTTDVWDLRADPGRLEMLATAWRSLGSKVQSAEGTVNDAAQRVFSREDWTGDTADSFNDYRKRLTGDIERAGAWADNIAQTLELTATTLRVQQGLLDDERDRLSAVPASTDAQGVTFRPADADQTTLVNSAISTANEIRARVDTVLEEKRQDLNFYREQLDLISEEWRPRTIRMVNLNIGQGAGNSPGDSAGTDSEDIDDIAEAITSQDADIATVQEVFGHDVANLEEELESRTGDNWDVRYEEASSKYHASSSLPILGDVMNASFGNAVLVREGDVIAGSDGSDRVKLDVEGGEITLPANQPGSGNPQIDDGEGRSAATTEVQINPR</sequence>
<evidence type="ECO:0000313" key="3">
    <source>
        <dbReference type="Proteomes" id="UP001500902"/>
    </source>
</evidence>
<dbReference type="InterPro" id="IPR036691">
    <property type="entry name" value="Endo/exonu/phosph_ase_sf"/>
</dbReference>
<protein>
    <recommendedName>
        <fullName evidence="4">WXG100 family type VII secretion target</fullName>
    </recommendedName>
</protein>
<accession>A0ABP7C0R7</accession>
<keyword evidence="3" id="KW-1185">Reference proteome</keyword>
<dbReference type="Proteomes" id="UP001500902">
    <property type="component" value="Unassembled WGS sequence"/>
</dbReference>